<dbReference type="Pfam" id="PF00909">
    <property type="entry name" value="Ammonium_transp"/>
    <property type="match status" value="1"/>
</dbReference>
<dbReference type="EnsemblMetazoa" id="XM_028657725.1">
    <property type="protein sequence ID" value="XP_028513526.1"/>
    <property type="gene ID" value="LOC110234658"/>
</dbReference>
<dbReference type="SUPFAM" id="SSF111352">
    <property type="entry name" value="Ammonium transporter"/>
    <property type="match status" value="1"/>
</dbReference>
<feature type="transmembrane region" description="Helical" evidence="6">
    <location>
        <begin position="201"/>
        <end position="220"/>
    </location>
</feature>
<evidence type="ECO:0000256" key="1">
    <source>
        <dbReference type="ARBA" id="ARBA00004141"/>
    </source>
</evidence>
<feature type="domain" description="Ammonium transporter AmtB-like" evidence="7">
    <location>
        <begin position="41"/>
        <end position="260"/>
    </location>
</feature>
<evidence type="ECO:0000256" key="6">
    <source>
        <dbReference type="SAM" id="Phobius"/>
    </source>
</evidence>
<dbReference type="GO" id="GO:0097272">
    <property type="term" value="P:ammonium homeostasis"/>
    <property type="evidence" value="ECO:0007669"/>
    <property type="project" value="TreeGrafter"/>
</dbReference>
<dbReference type="PANTHER" id="PTHR11730:SF60">
    <property type="entry name" value="RH50, ISOFORM D"/>
    <property type="match status" value="1"/>
</dbReference>
<evidence type="ECO:0000256" key="5">
    <source>
        <dbReference type="ARBA" id="ARBA00023136"/>
    </source>
</evidence>
<organism evidence="8 9">
    <name type="scientific">Exaiptasia diaphana</name>
    <name type="common">Tropical sea anemone</name>
    <name type="synonym">Aiptasia pulchella</name>
    <dbReference type="NCBI Taxonomy" id="2652724"/>
    <lineage>
        <taxon>Eukaryota</taxon>
        <taxon>Metazoa</taxon>
        <taxon>Cnidaria</taxon>
        <taxon>Anthozoa</taxon>
        <taxon>Hexacorallia</taxon>
        <taxon>Actiniaria</taxon>
        <taxon>Aiptasiidae</taxon>
        <taxon>Exaiptasia</taxon>
    </lineage>
</organism>
<feature type="transmembrane region" description="Helical" evidence="6">
    <location>
        <begin position="240"/>
        <end position="258"/>
    </location>
</feature>
<dbReference type="RefSeq" id="XP_028513526.1">
    <property type="nucleotide sequence ID" value="XM_028657725.1"/>
</dbReference>
<dbReference type="InterPro" id="IPR029020">
    <property type="entry name" value="Ammonium/urea_transptr"/>
</dbReference>
<keyword evidence="4 6" id="KW-1133">Transmembrane helix</keyword>
<feature type="transmembrane region" description="Helical" evidence="6">
    <location>
        <begin position="12"/>
        <end position="32"/>
    </location>
</feature>
<sequence length="278" mass="30912">MAVKENSRGKFSSLLILLQGLLIIIFVVFVEYDEDTLPEASNQAVIDSKYPVFQDVHTLVVVGFGLLLLFLKKYGFSGLGYTFLIAGVTMQWAAVMDGFLNMKNDKIQLGINSLVTGDLATLTVIITFGAILGKTSNLQLMVIAFFEVTYYILNRNICTKYLQAVDYGGGMYIHLFGSCFGLMVTRILYQTRAVAHENETSRYTSDLFAATGTLFLWVYWPSLNAVLLEGTLQYRAIVNTYYALTASCVTAFGLSSLITKGSKLSMDFPLTEHKLHLQ</sequence>
<dbReference type="OMA" id="TISIQWA"/>
<dbReference type="Proteomes" id="UP000887567">
    <property type="component" value="Unplaced"/>
</dbReference>
<evidence type="ECO:0000256" key="3">
    <source>
        <dbReference type="ARBA" id="ARBA00022692"/>
    </source>
</evidence>
<evidence type="ECO:0000313" key="9">
    <source>
        <dbReference type="Proteomes" id="UP000887567"/>
    </source>
</evidence>
<protein>
    <recommendedName>
        <fullName evidence="7">Ammonium transporter AmtB-like domain-containing protein</fullName>
    </recommendedName>
</protein>
<feature type="transmembrane region" description="Helical" evidence="6">
    <location>
        <begin position="78"/>
        <end position="95"/>
    </location>
</feature>
<dbReference type="InterPro" id="IPR002229">
    <property type="entry name" value="RhesusRHD"/>
</dbReference>
<comment type="similarity">
    <text evidence="2">Belongs to the ammonium transporter (TC 2.A.49) family. Rh subfamily.</text>
</comment>
<proteinExistence type="inferred from homology"/>
<evidence type="ECO:0000256" key="4">
    <source>
        <dbReference type="ARBA" id="ARBA00022989"/>
    </source>
</evidence>
<reference evidence="8" key="1">
    <citation type="submission" date="2022-11" db="UniProtKB">
        <authorList>
            <consortium name="EnsemblMetazoa"/>
        </authorList>
    </citation>
    <scope>IDENTIFICATION</scope>
</reference>
<name>A0A913YGI0_EXADI</name>
<dbReference type="PRINTS" id="PR00342">
    <property type="entry name" value="RHESUSRHD"/>
</dbReference>
<dbReference type="KEGG" id="epa:110234658"/>
<feature type="transmembrane region" description="Helical" evidence="6">
    <location>
        <begin position="169"/>
        <end position="189"/>
    </location>
</feature>
<keyword evidence="9" id="KW-1185">Reference proteome</keyword>
<keyword evidence="3 6" id="KW-0812">Transmembrane</keyword>
<dbReference type="GO" id="GO:0008519">
    <property type="term" value="F:ammonium channel activity"/>
    <property type="evidence" value="ECO:0007669"/>
    <property type="project" value="InterPro"/>
</dbReference>
<dbReference type="GeneID" id="110234658"/>
<evidence type="ECO:0000313" key="8">
    <source>
        <dbReference type="EnsemblMetazoa" id="XP_028513526.1"/>
    </source>
</evidence>
<evidence type="ECO:0000259" key="7">
    <source>
        <dbReference type="Pfam" id="PF00909"/>
    </source>
</evidence>
<dbReference type="AlphaFoldDB" id="A0A913YGI0"/>
<evidence type="ECO:0000256" key="2">
    <source>
        <dbReference type="ARBA" id="ARBA00011036"/>
    </source>
</evidence>
<dbReference type="PANTHER" id="PTHR11730">
    <property type="entry name" value="AMMONIUM TRANSPORTER"/>
    <property type="match status" value="1"/>
</dbReference>
<dbReference type="Gene3D" id="1.10.3430.10">
    <property type="entry name" value="Ammonium transporter AmtB like domains"/>
    <property type="match status" value="1"/>
</dbReference>
<feature type="transmembrane region" description="Helical" evidence="6">
    <location>
        <begin position="52"/>
        <end position="71"/>
    </location>
</feature>
<dbReference type="InterPro" id="IPR024041">
    <property type="entry name" value="NH4_transpt_AmtB-like_dom"/>
</dbReference>
<dbReference type="OrthoDB" id="534912at2759"/>
<accession>A0A913YGI0</accession>
<dbReference type="GO" id="GO:0005886">
    <property type="term" value="C:plasma membrane"/>
    <property type="evidence" value="ECO:0007669"/>
    <property type="project" value="InterPro"/>
</dbReference>
<keyword evidence="5 6" id="KW-0472">Membrane</keyword>
<comment type="subcellular location">
    <subcellularLocation>
        <location evidence="1">Membrane</location>
        <topology evidence="1">Multi-pass membrane protein</topology>
    </subcellularLocation>
</comment>